<organism evidence="5 6">
    <name type="scientific">Lacrimispora xylanolytica</name>
    <dbReference type="NCBI Taxonomy" id="29375"/>
    <lineage>
        <taxon>Bacteria</taxon>
        <taxon>Bacillati</taxon>
        <taxon>Bacillota</taxon>
        <taxon>Clostridia</taxon>
        <taxon>Lachnospirales</taxon>
        <taxon>Lachnospiraceae</taxon>
        <taxon>Lacrimispora</taxon>
    </lineage>
</organism>
<keyword evidence="6" id="KW-1185">Reference proteome</keyword>
<gene>
    <name evidence="5" type="ORF">OW255_05120</name>
</gene>
<dbReference type="InterPro" id="IPR037923">
    <property type="entry name" value="HTH-like"/>
</dbReference>
<feature type="domain" description="HTH araC/xylS-type" evidence="4">
    <location>
        <begin position="195"/>
        <end position="293"/>
    </location>
</feature>
<proteinExistence type="predicted"/>
<dbReference type="SUPFAM" id="SSF51215">
    <property type="entry name" value="Regulatory protein AraC"/>
    <property type="match status" value="1"/>
</dbReference>
<accession>A0ABY7ADU9</accession>
<evidence type="ECO:0000313" key="6">
    <source>
        <dbReference type="Proteomes" id="UP001163115"/>
    </source>
</evidence>
<keyword evidence="3" id="KW-0804">Transcription</keyword>
<dbReference type="PROSITE" id="PS00041">
    <property type="entry name" value="HTH_ARAC_FAMILY_1"/>
    <property type="match status" value="1"/>
</dbReference>
<reference evidence="5" key="1">
    <citation type="submission" date="2022-11" db="EMBL/GenBank/DDBJ databases">
        <title>Lacrimispora xylanolytica sy1, complete genome.</title>
        <authorList>
            <person name="Choi S."/>
        </authorList>
    </citation>
    <scope>NUCLEOTIDE SEQUENCE</scope>
    <source>
        <strain evidence="5">Sy1</strain>
    </source>
</reference>
<keyword evidence="2" id="KW-0238">DNA-binding</keyword>
<protein>
    <submittedName>
        <fullName evidence="5">AraC family transcriptional regulator</fullName>
    </submittedName>
</protein>
<dbReference type="InterPro" id="IPR018062">
    <property type="entry name" value="HTH_AraC-typ_CS"/>
</dbReference>
<evidence type="ECO:0000256" key="1">
    <source>
        <dbReference type="ARBA" id="ARBA00023015"/>
    </source>
</evidence>
<dbReference type="Proteomes" id="UP001163115">
    <property type="component" value="Chromosome"/>
</dbReference>
<dbReference type="EMBL" id="CP113524">
    <property type="protein sequence ID" value="WAJ24892.1"/>
    <property type="molecule type" value="Genomic_DNA"/>
</dbReference>
<sequence>MEFNKLFLAHLLSNNKLTSAFSACQCLPPEYPLTPEEGDSLLSLMAAGYMNTCYPYRYEITDLPCLCILYTLSGSGVYETGDKRLSLSPETFLFIDGSIRHKIYTEKNSWNYYQLFIEKSKCLFFFREFVKTWGNLAIIPSTPYILSLFSRLTEIPEFLSRDNLIINHRLLTDLLTAAVLPPFASQSDVAPPYLREMKKIMDTRYASSHSLTQFEQTLGISRYRLSREFHELYQVPPLQYLNRRRIEEAKKLLQDPAITVYEAGRRVGMENTTHFIRIFRKYTGTTPANYKNSLPT</sequence>
<dbReference type="Gene3D" id="1.10.10.60">
    <property type="entry name" value="Homeodomain-like"/>
    <property type="match status" value="2"/>
</dbReference>
<dbReference type="Pfam" id="PF12833">
    <property type="entry name" value="HTH_18"/>
    <property type="match status" value="1"/>
</dbReference>
<evidence type="ECO:0000256" key="3">
    <source>
        <dbReference type="ARBA" id="ARBA00023163"/>
    </source>
</evidence>
<evidence type="ECO:0000256" key="2">
    <source>
        <dbReference type="ARBA" id="ARBA00023125"/>
    </source>
</evidence>
<dbReference type="PROSITE" id="PS01124">
    <property type="entry name" value="HTH_ARAC_FAMILY_2"/>
    <property type="match status" value="1"/>
</dbReference>
<dbReference type="PANTHER" id="PTHR43280">
    <property type="entry name" value="ARAC-FAMILY TRANSCRIPTIONAL REGULATOR"/>
    <property type="match status" value="1"/>
</dbReference>
<dbReference type="SUPFAM" id="SSF46689">
    <property type="entry name" value="Homeodomain-like"/>
    <property type="match status" value="1"/>
</dbReference>
<name>A0ABY7ADU9_9FIRM</name>
<keyword evidence="1" id="KW-0805">Transcription regulation</keyword>
<evidence type="ECO:0000259" key="4">
    <source>
        <dbReference type="PROSITE" id="PS01124"/>
    </source>
</evidence>
<dbReference type="PANTHER" id="PTHR43280:SF2">
    <property type="entry name" value="HTH-TYPE TRANSCRIPTIONAL REGULATOR EXSA"/>
    <property type="match status" value="1"/>
</dbReference>
<dbReference type="RefSeq" id="WP_024836980.1">
    <property type="nucleotide sequence ID" value="NZ_CP113524.1"/>
</dbReference>
<dbReference type="InterPro" id="IPR018060">
    <property type="entry name" value="HTH_AraC"/>
</dbReference>
<dbReference type="InterPro" id="IPR009057">
    <property type="entry name" value="Homeodomain-like_sf"/>
</dbReference>
<evidence type="ECO:0000313" key="5">
    <source>
        <dbReference type="EMBL" id="WAJ24892.1"/>
    </source>
</evidence>
<dbReference type="SMART" id="SM00342">
    <property type="entry name" value="HTH_ARAC"/>
    <property type="match status" value="1"/>
</dbReference>